<dbReference type="STRING" id="355548.SAMN04487945_0470"/>
<evidence type="ECO:0000256" key="2">
    <source>
        <dbReference type="ARBA" id="ARBA00029447"/>
    </source>
</evidence>
<dbReference type="Gene3D" id="3.30.450.20">
    <property type="entry name" value="PAS domain"/>
    <property type="match status" value="1"/>
</dbReference>
<dbReference type="Proteomes" id="UP000198518">
    <property type="component" value="Unassembled WGS sequence"/>
</dbReference>
<feature type="domain" description="PAS" evidence="6">
    <location>
        <begin position="160"/>
        <end position="214"/>
    </location>
</feature>
<sequence>MLSILRKLLRRQSTTPAPDGGTEVGAVSIDEPGRGGSALRERYDVDAVHLDPELPEEANDHLGSLFEDQSPSTESYVPAYQAAAVSPSEFVSAHRAAVDGVVDAAFDQLREEGVDEAAIARAESQIRFGMHKVVEDAADGVAAFDTGEEDEEELNVEDDELLDGVGMPVFMLDADGEVVAWNQALAELTKCSAKEALGLQHASEGFYPDGRRAMTLADKVVEAPETADTEFDVERADATNALYVDSSTMVTADGEERDIRFKASPIFDDDGELMAVVETVEDRTEDIRRADAVEGLVTELSSTIDALSNGHLERRASFEHQGIIDKRLVNVVDDLNGMADQFERLVGQVDGQTQELAESIRRATDDANEIAETVNEQNDMLSGAASEMENFSASMEEVAASSDQVASAAEQAQAAAKSGLDASEGASRATNEVIDISDDLVDSVSELESKMEEIEGVVEVIAEVADQTNLLALNANIEAARAGEAGSGFAVVADEVKELANETREHTERIAERIDDVQQQANETVLAVEESHEQIHRAGDEIDDALTALEEIAESVDEAATGITEVARANDEQASTVEDVIVTIEEVQGQAREAADASERIVSATRNQSEAVAELSDRVDRLTNDSQ</sequence>
<dbReference type="Gene3D" id="1.10.287.950">
    <property type="entry name" value="Methyl-accepting chemotaxis protein"/>
    <property type="match status" value="1"/>
</dbReference>
<dbReference type="Pfam" id="PF08448">
    <property type="entry name" value="PAS_4"/>
    <property type="match status" value="1"/>
</dbReference>
<evidence type="ECO:0000313" key="8">
    <source>
        <dbReference type="EMBL" id="SEV93771.1"/>
    </source>
</evidence>
<dbReference type="GO" id="GO:0006935">
    <property type="term" value="P:chemotaxis"/>
    <property type="evidence" value="ECO:0007669"/>
    <property type="project" value="InterPro"/>
</dbReference>
<dbReference type="GO" id="GO:0004888">
    <property type="term" value="F:transmembrane signaling receptor activity"/>
    <property type="evidence" value="ECO:0007669"/>
    <property type="project" value="InterPro"/>
</dbReference>
<feature type="region of interest" description="Disordered" evidence="4">
    <location>
        <begin position="592"/>
        <end position="627"/>
    </location>
</feature>
<comment type="similarity">
    <text evidence="2">Belongs to the methyl-accepting chemotaxis (MCP) protein family.</text>
</comment>
<dbReference type="PROSITE" id="PS50113">
    <property type="entry name" value="PAC"/>
    <property type="match status" value="1"/>
</dbReference>
<dbReference type="EMBL" id="FOJA01000001">
    <property type="protein sequence ID" value="SEV93771.1"/>
    <property type="molecule type" value="Genomic_DNA"/>
</dbReference>
<dbReference type="CDD" id="cd00130">
    <property type="entry name" value="PAS"/>
    <property type="match status" value="1"/>
</dbReference>
<feature type="region of interest" description="Disordered" evidence="4">
    <location>
        <begin position="9"/>
        <end position="37"/>
    </location>
</feature>
<dbReference type="SUPFAM" id="SSF58104">
    <property type="entry name" value="Methyl-accepting chemotaxis protein (MCP) signaling domain"/>
    <property type="match status" value="1"/>
</dbReference>
<dbReference type="InterPro" id="IPR013656">
    <property type="entry name" value="PAS_4"/>
</dbReference>
<evidence type="ECO:0000256" key="3">
    <source>
        <dbReference type="PROSITE-ProRule" id="PRU00284"/>
    </source>
</evidence>
<dbReference type="PROSITE" id="PS50112">
    <property type="entry name" value="PAS"/>
    <property type="match status" value="1"/>
</dbReference>
<dbReference type="InterPro" id="IPR004090">
    <property type="entry name" value="Chemotax_Me-accpt_rcpt"/>
</dbReference>
<dbReference type="CDD" id="cd11386">
    <property type="entry name" value="MCP_signal"/>
    <property type="match status" value="1"/>
</dbReference>
<proteinExistence type="inferred from homology"/>
<feature type="compositionally biased region" description="Basic and acidic residues" evidence="4">
    <location>
        <begin position="615"/>
        <end position="627"/>
    </location>
</feature>
<keyword evidence="1 3" id="KW-0807">Transducer</keyword>
<evidence type="ECO:0000259" key="7">
    <source>
        <dbReference type="PROSITE" id="PS50113"/>
    </source>
</evidence>
<dbReference type="PANTHER" id="PTHR32089">
    <property type="entry name" value="METHYL-ACCEPTING CHEMOTAXIS PROTEIN MCPB"/>
    <property type="match status" value="1"/>
</dbReference>
<evidence type="ECO:0000259" key="5">
    <source>
        <dbReference type="PROSITE" id="PS50111"/>
    </source>
</evidence>
<feature type="domain" description="Methyl-accepting transducer" evidence="5">
    <location>
        <begin position="352"/>
        <end position="588"/>
    </location>
</feature>
<dbReference type="AlphaFoldDB" id="A0A1I0MZ17"/>
<dbReference type="SUPFAM" id="SSF55785">
    <property type="entry name" value="PYP-like sensor domain (PAS domain)"/>
    <property type="match status" value="1"/>
</dbReference>
<keyword evidence="9" id="KW-1185">Reference proteome</keyword>
<evidence type="ECO:0000259" key="6">
    <source>
        <dbReference type="PROSITE" id="PS50112"/>
    </source>
</evidence>
<dbReference type="RefSeq" id="WP_089667675.1">
    <property type="nucleotide sequence ID" value="NZ_FOJA01000001.1"/>
</dbReference>
<dbReference type="GO" id="GO:0007165">
    <property type="term" value="P:signal transduction"/>
    <property type="evidence" value="ECO:0007669"/>
    <property type="project" value="UniProtKB-KW"/>
</dbReference>
<dbReference type="InterPro" id="IPR035965">
    <property type="entry name" value="PAS-like_dom_sf"/>
</dbReference>
<evidence type="ECO:0000256" key="1">
    <source>
        <dbReference type="ARBA" id="ARBA00023224"/>
    </source>
</evidence>
<dbReference type="PANTHER" id="PTHR32089:SF112">
    <property type="entry name" value="LYSOZYME-LIKE PROTEIN-RELATED"/>
    <property type="match status" value="1"/>
</dbReference>
<feature type="domain" description="PAC" evidence="7">
    <location>
        <begin position="243"/>
        <end position="295"/>
    </location>
</feature>
<name>A0A1I0MZ17_9EURY</name>
<dbReference type="PRINTS" id="PR00260">
    <property type="entry name" value="CHEMTRNSDUCR"/>
</dbReference>
<dbReference type="InterPro" id="IPR004089">
    <property type="entry name" value="MCPsignal_dom"/>
</dbReference>
<dbReference type="OrthoDB" id="116658at2157"/>
<evidence type="ECO:0000313" key="9">
    <source>
        <dbReference type="Proteomes" id="UP000198518"/>
    </source>
</evidence>
<dbReference type="PROSITE" id="PS50111">
    <property type="entry name" value="CHEMOTAXIS_TRANSDUC_2"/>
    <property type="match status" value="1"/>
</dbReference>
<dbReference type="InterPro" id="IPR000014">
    <property type="entry name" value="PAS"/>
</dbReference>
<gene>
    <name evidence="8" type="ORF">SAMN04487945_0470</name>
</gene>
<dbReference type="SMART" id="SM00283">
    <property type="entry name" value="MA"/>
    <property type="match status" value="1"/>
</dbReference>
<dbReference type="InterPro" id="IPR000700">
    <property type="entry name" value="PAS-assoc_C"/>
</dbReference>
<dbReference type="Pfam" id="PF00015">
    <property type="entry name" value="MCPsignal"/>
    <property type="match status" value="1"/>
</dbReference>
<organism evidence="8 9">
    <name type="scientific">Halobacterium jilantaiense</name>
    <dbReference type="NCBI Taxonomy" id="355548"/>
    <lineage>
        <taxon>Archaea</taxon>
        <taxon>Methanobacteriati</taxon>
        <taxon>Methanobacteriota</taxon>
        <taxon>Stenosarchaea group</taxon>
        <taxon>Halobacteria</taxon>
        <taxon>Halobacteriales</taxon>
        <taxon>Halobacteriaceae</taxon>
        <taxon>Halobacterium</taxon>
    </lineage>
</organism>
<protein>
    <submittedName>
        <fullName evidence="8">Methyl-accepting chemotaxis sensory transducer with Pas/Pac sensor</fullName>
    </submittedName>
</protein>
<dbReference type="GO" id="GO:0016020">
    <property type="term" value="C:membrane"/>
    <property type="evidence" value="ECO:0007669"/>
    <property type="project" value="InterPro"/>
</dbReference>
<evidence type="ECO:0000256" key="4">
    <source>
        <dbReference type="SAM" id="MobiDB-lite"/>
    </source>
</evidence>
<reference evidence="8 9" key="1">
    <citation type="submission" date="2016-10" db="EMBL/GenBank/DDBJ databases">
        <authorList>
            <person name="de Groot N.N."/>
        </authorList>
    </citation>
    <scope>NUCLEOTIDE SEQUENCE [LARGE SCALE GENOMIC DNA]</scope>
    <source>
        <strain evidence="8 9">CGMCC 1.5337</strain>
    </source>
</reference>
<accession>A0A1I0MZ17</accession>